<reference evidence="3 4" key="1">
    <citation type="submission" date="2018-11" db="EMBL/GenBank/DDBJ databases">
        <title>Schleiferia aggregans sp. nov., a moderately thermophilic heterotrophic bacterium isolated from microbial mats at a terrestrial hot spring.</title>
        <authorList>
            <person name="Iino T."/>
            <person name="Ohkuma M."/>
            <person name="Haruta S."/>
        </authorList>
    </citation>
    <scope>NUCLEOTIDE SEQUENCE [LARGE SCALE GENOMIC DNA]</scope>
    <source>
        <strain evidence="3 4">LA</strain>
    </source>
</reference>
<dbReference type="SUPFAM" id="SSF48452">
    <property type="entry name" value="TPR-like"/>
    <property type="match status" value="1"/>
</dbReference>
<evidence type="ECO:0000256" key="2">
    <source>
        <dbReference type="SAM" id="SignalP"/>
    </source>
</evidence>
<keyword evidence="2" id="KW-0732">Signal</keyword>
<dbReference type="PROSITE" id="PS50005">
    <property type="entry name" value="TPR"/>
    <property type="match status" value="1"/>
</dbReference>
<dbReference type="AlphaFoldDB" id="A0A401XKX4"/>
<accession>A0A401XKX4</accession>
<evidence type="ECO:0000313" key="4">
    <source>
        <dbReference type="Proteomes" id="UP000286715"/>
    </source>
</evidence>
<dbReference type="SMART" id="SM00028">
    <property type="entry name" value="TPR"/>
    <property type="match status" value="2"/>
</dbReference>
<gene>
    <name evidence="3" type="ORF">JCM31826_11590</name>
</gene>
<dbReference type="Proteomes" id="UP000286715">
    <property type="component" value="Unassembled WGS sequence"/>
</dbReference>
<evidence type="ECO:0000256" key="1">
    <source>
        <dbReference type="PROSITE-ProRule" id="PRU00339"/>
    </source>
</evidence>
<name>A0A401XKX4_9FLAO</name>
<feature type="chain" id="PRO_5019297335" evidence="2">
    <location>
        <begin position="31"/>
        <end position="498"/>
    </location>
</feature>
<feature type="repeat" description="TPR" evidence="1">
    <location>
        <begin position="407"/>
        <end position="440"/>
    </location>
</feature>
<feature type="signal peptide" evidence="2">
    <location>
        <begin position="1"/>
        <end position="30"/>
    </location>
</feature>
<comment type="caution">
    <text evidence="3">The sequence shown here is derived from an EMBL/GenBank/DDBJ whole genome shotgun (WGS) entry which is preliminary data.</text>
</comment>
<keyword evidence="1" id="KW-0802">TPR repeat</keyword>
<protein>
    <submittedName>
        <fullName evidence="3">Uncharacterized protein</fullName>
    </submittedName>
</protein>
<proteinExistence type="predicted"/>
<dbReference type="EMBL" id="BHZE01000009">
    <property type="protein sequence ID" value="GCD77677.1"/>
    <property type="molecule type" value="Genomic_DNA"/>
</dbReference>
<dbReference type="Gene3D" id="1.25.40.10">
    <property type="entry name" value="Tetratricopeptide repeat domain"/>
    <property type="match status" value="1"/>
</dbReference>
<sequence>MIFENRDFVLKSLFSLLLSLSISLSKASFAFTPQVLTAQQQTYNLFLRDARKMLDEEVVSSADNRAIYAARAALLFAEATAADVDEITRKNIGLLKKLLKDIESDREQFVHHFLARIEIYIYSGMLQVRLDNRLRAASDFLSAYNLAKIAYNQYPKDAVVRLVWGNMIATIGSLPPELRKYLSIIGYTGDVQKGLQLMKSAHRTIVQQREYKPYLTKANLLYLITAKQLIDNEDVLPQNEGINPNENFCTAVVCAKVLMEQGYNEAALNLLETNKPKAGQVKLHYYHFLLGKARLAAGRAEAEQSFFTYLKDYRGKHHIKATYKLLAWHYLLKDETEKADSLMRRIPHVGQSIIGPDQQAEREANEPLNKTLIKARVFFDGGYLTEALEVLQADSALDCCQTDVEKAEYYYRLGRIYQKQGLIYLAIDAFEKAVEANSASSFSRANAALQAALLYEKIGQRDKAKINFQKCLAMRNFPYQEGLHQKAKAGLERIDSLK</sequence>
<dbReference type="InterPro" id="IPR011990">
    <property type="entry name" value="TPR-like_helical_dom_sf"/>
</dbReference>
<evidence type="ECO:0000313" key="3">
    <source>
        <dbReference type="EMBL" id="GCD77677.1"/>
    </source>
</evidence>
<dbReference type="Pfam" id="PF13181">
    <property type="entry name" value="TPR_8"/>
    <property type="match status" value="2"/>
</dbReference>
<dbReference type="InterPro" id="IPR019734">
    <property type="entry name" value="TPR_rpt"/>
</dbReference>
<organism evidence="3 4">
    <name type="scientific">Thermaurantimonas aggregans</name>
    <dbReference type="NCBI Taxonomy" id="2173829"/>
    <lineage>
        <taxon>Bacteria</taxon>
        <taxon>Pseudomonadati</taxon>
        <taxon>Bacteroidota</taxon>
        <taxon>Flavobacteriia</taxon>
        <taxon>Flavobacteriales</taxon>
        <taxon>Schleiferiaceae</taxon>
        <taxon>Thermaurantimonas</taxon>
    </lineage>
</organism>
<keyword evidence="4" id="KW-1185">Reference proteome</keyword>